<evidence type="ECO:0000313" key="1">
    <source>
        <dbReference type="EMBL" id="KIY91453.1"/>
    </source>
</evidence>
<dbReference type="Proteomes" id="UP000054498">
    <property type="component" value="Unassembled WGS sequence"/>
</dbReference>
<proteinExistence type="predicted"/>
<dbReference type="EMBL" id="KK106658">
    <property type="protein sequence ID" value="KIY91453.1"/>
    <property type="molecule type" value="Genomic_DNA"/>
</dbReference>
<dbReference type="RefSeq" id="XP_013890473.1">
    <property type="nucleotide sequence ID" value="XM_014035019.1"/>
</dbReference>
<keyword evidence="2" id="KW-1185">Reference proteome</keyword>
<sequence>APHPQELLLCDRRRLQLRPLLVHLRPVGDVRAAAAHAAVVRPVRPAGARLRGHGG</sequence>
<feature type="non-terminal residue" evidence="1">
    <location>
        <position position="1"/>
    </location>
</feature>
<protein>
    <submittedName>
        <fullName evidence="1">Uncharacterized protein</fullName>
    </submittedName>
</protein>
<evidence type="ECO:0000313" key="2">
    <source>
        <dbReference type="Proteomes" id="UP000054498"/>
    </source>
</evidence>
<accession>A0A0D2K5J6</accession>
<dbReference type="AlphaFoldDB" id="A0A0D2K5J6"/>
<dbReference type="GeneID" id="25734278"/>
<organism evidence="1 2">
    <name type="scientific">Monoraphidium neglectum</name>
    <dbReference type="NCBI Taxonomy" id="145388"/>
    <lineage>
        <taxon>Eukaryota</taxon>
        <taxon>Viridiplantae</taxon>
        <taxon>Chlorophyta</taxon>
        <taxon>core chlorophytes</taxon>
        <taxon>Chlorophyceae</taxon>
        <taxon>CS clade</taxon>
        <taxon>Sphaeropleales</taxon>
        <taxon>Selenastraceae</taxon>
        <taxon>Monoraphidium</taxon>
    </lineage>
</organism>
<reference evidence="1 2" key="1">
    <citation type="journal article" date="2013" name="BMC Genomics">
        <title>Reconstruction of the lipid metabolism for the microalga Monoraphidium neglectum from its genome sequence reveals characteristics suitable for biofuel production.</title>
        <authorList>
            <person name="Bogen C."/>
            <person name="Al-Dilaimi A."/>
            <person name="Albersmeier A."/>
            <person name="Wichmann J."/>
            <person name="Grundmann M."/>
            <person name="Rupp O."/>
            <person name="Lauersen K.J."/>
            <person name="Blifernez-Klassen O."/>
            <person name="Kalinowski J."/>
            <person name="Goesmann A."/>
            <person name="Mussgnug J.H."/>
            <person name="Kruse O."/>
        </authorList>
    </citation>
    <scope>NUCLEOTIDE SEQUENCE [LARGE SCALE GENOMIC DNA]</scope>
    <source>
        <strain evidence="1 2">SAG 48.87</strain>
    </source>
</reference>
<feature type="non-terminal residue" evidence="1">
    <location>
        <position position="55"/>
    </location>
</feature>
<gene>
    <name evidence="1" type="ORF">MNEG_16511</name>
</gene>
<dbReference type="KEGG" id="mng:MNEG_16511"/>
<name>A0A0D2K5J6_9CHLO</name>